<dbReference type="AlphaFoldDB" id="A0A3B1AZZ6"/>
<gene>
    <name evidence="3" type="ORF">MNBD_GAMMA25-2097</name>
</gene>
<reference evidence="3" key="1">
    <citation type="submission" date="2018-06" db="EMBL/GenBank/DDBJ databases">
        <authorList>
            <person name="Zhirakovskaya E."/>
        </authorList>
    </citation>
    <scope>NUCLEOTIDE SEQUENCE</scope>
</reference>
<keyword evidence="2" id="KW-1133">Transmembrane helix</keyword>
<dbReference type="EMBL" id="UOFY01000075">
    <property type="protein sequence ID" value="VAX11636.1"/>
    <property type="molecule type" value="Genomic_DNA"/>
</dbReference>
<accession>A0A3B1AZZ6</accession>
<organism evidence="3">
    <name type="scientific">hydrothermal vent metagenome</name>
    <dbReference type="NCBI Taxonomy" id="652676"/>
    <lineage>
        <taxon>unclassified sequences</taxon>
        <taxon>metagenomes</taxon>
        <taxon>ecological metagenomes</taxon>
    </lineage>
</organism>
<name>A0A3B1AZZ6_9ZZZZ</name>
<feature type="coiled-coil region" evidence="1">
    <location>
        <begin position="4"/>
        <end position="34"/>
    </location>
</feature>
<keyword evidence="2" id="KW-0472">Membrane</keyword>
<sequence>MQPKTGLDEILERLQTAERELQQEVDRLLAEKREQFHYQLRRGKVVFEREVRRWQRQYRTGVRHYLYQTPLLFILSAPVIYGMVIPLLILDLSFTLYQHICFRIYDIPRVRRADYLVIDRQHLAYLNIIEKLNCVYCGYGNGLIEYVREISARTEQYWCPIKHAIRTLDPHVRSQQFFHYGDAEAYRQGLEALRKDWKEQTVTETENK</sequence>
<evidence type="ECO:0000256" key="1">
    <source>
        <dbReference type="SAM" id="Coils"/>
    </source>
</evidence>
<keyword evidence="1" id="KW-0175">Coiled coil</keyword>
<evidence type="ECO:0000313" key="3">
    <source>
        <dbReference type="EMBL" id="VAX11636.1"/>
    </source>
</evidence>
<protein>
    <submittedName>
        <fullName evidence="3">Uncharacterized protein</fullName>
    </submittedName>
</protein>
<proteinExistence type="predicted"/>
<evidence type="ECO:0000256" key="2">
    <source>
        <dbReference type="SAM" id="Phobius"/>
    </source>
</evidence>
<keyword evidence="2" id="KW-0812">Transmembrane</keyword>
<feature type="transmembrane region" description="Helical" evidence="2">
    <location>
        <begin position="65"/>
        <end position="89"/>
    </location>
</feature>